<dbReference type="AlphaFoldDB" id="A0A319D6W5"/>
<proteinExistence type="predicted"/>
<reference evidence="1 2" key="1">
    <citation type="submission" date="2018-02" db="EMBL/GenBank/DDBJ databases">
        <title>The genomes of Aspergillus section Nigri reveals drivers in fungal speciation.</title>
        <authorList>
            <consortium name="DOE Joint Genome Institute"/>
            <person name="Vesth T.C."/>
            <person name="Nybo J."/>
            <person name="Theobald S."/>
            <person name="Brandl J."/>
            <person name="Frisvad J.C."/>
            <person name="Nielsen K.F."/>
            <person name="Lyhne E.K."/>
            <person name="Kogle M.E."/>
            <person name="Kuo A."/>
            <person name="Riley R."/>
            <person name="Clum A."/>
            <person name="Nolan M."/>
            <person name="Lipzen A."/>
            <person name="Salamov A."/>
            <person name="Henrissat B."/>
            <person name="Wiebenga A."/>
            <person name="De vries R.P."/>
            <person name="Grigoriev I.V."/>
            <person name="Mortensen U.H."/>
            <person name="Andersen M.R."/>
            <person name="Baker S.E."/>
        </authorList>
    </citation>
    <scope>NUCLEOTIDE SEQUENCE [LARGE SCALE GENOMIC DNA]</scope>
    <source>
        <strain evidence="1 2">CBS 707.79</strain>
    </source>
</reference>
<keyword evidence="2" id="KW-1185">Reference proteome</keyword>
<dbReference type="Proteomes" id="UP000247810">
    <property type="component" value="Unassembled WGS sequence"/>
</dbReference>
<dbReference type="EMBL" id="KZ825903">
    <property type="protein sequence ID" value="PYH92960.1"/>
    <property type="molecule type" value="Genomic_DNA"/>
</dbReference>
<name>A0A319D6W5_9EURO</name>
<accession>A0A319D6W5</accession>
<gene>
    <name evidence="1" type="ORF">BO71DRAFT_442089</name>
</gene>
<protein>
    <submittedName>
        <fullName evidence="1">Uncharacterized protein</fullName>
    </submittedName>
</protein>
<evidence type="ECO:0000313" key="1">
    <source>
        <dbReference type="EMBL" id="PYH92960.1"/>
    </source>
</evidence>
<dbReference type="VEuPathDB" id="FungiDB:BO71DRAFT_442089"/>
<evidence type="ECO:0000313" key="2">
    <source>
        <dbReference type="Proteomes" id="UP000247810"/>
    </source>
</evidence>
<organism evidence="1 2">
    <name type="scientific">Aspergillus ellipticus CBS 707.79</name>
    <dbReference type="NCBI Taxonomy" id="1448320"/>
    <lineage>
        <taxon>Eukaryota</taxon>
        <taxon>Fungi</taxon>
        <taxon>Dikarya</taxon>
        <taxon>Ascomycota</taxon>
        <taxon>Pezizomycotina</taxon>
        <taxon>Eurotiomycetes</taxon>
        <taxon>Eurotiomycetidae</taxon>
        <taxon>Eurotiales</taxon>
        <taxon>Aspergillaceae</taxon>
        <taxon>Aspergillus</taxon>
        <taxon>Aspergillus subgen. Circumdati</taxon>
    </lineage>
</organism>
<sequence length="281" mass="31358">MSSIILTPMDAEPFTLGPPIEALQGHKDYVSWRRQVRQRLMRWSITDIIEPGHLRPGPASPGYRYFEILEQTVLHWLHASTFNGVLKDERFLALAPETPVEFMQLIHVIVCDISVPEASKIWQDTVSLGRLYTGPANGLPIERFVNLLKDRVELCNLVNFPITPLQAAYILFEGIECYGREAEQLVAQLETPLRIQGMKSITDKELDVIFEEARQLGQAQTPAPGSPNMDALEIPLDQPPENLVAAPDNTFDSLLNPGLPVGMSPTGFTPYDLLESSPEGM</sequence>